<dbReference type="Proteomes" id="UP000006039">
    <property type="component" value="Unassembled WGS sequence"/>
</dbReference>
<dbReference type="RefSeq" id="XP_009217981.1">
    <property type="nucleotide sequence ID" value="XM_009219717.1"/>
</dbReference>
<evidence type="ECO:0000313" key="5">
    <source>
        <dbReference type="Proteomes" id="UP000006039"/>
    </source>
</evidence>
<dbReference type="HOGENOM" id="CLU_028281_6_1_1"/>
<dbReference type="STRING" id="644352.J3NL05"/>
<feature type="chain" id="PRO_5015094191" description="SET domain-containing protein" evidence="1">
    <location>
        <begin position="17"/>
        <end position="444"/>
    </location>
</feature>
<sequence length="444" mass="49879">MRTASVISLCAAAALAHDTVYNHITPADSCRSSSLLSQNTFPELADPICTGSKEHSASPFANQNASSPWTDIGPCFESDKRKYCVYTSKTFAGDRGVSVVTRPDRAEYFSNIEPFTNPELTRYMNKDLDPDYEHSYKAVKVPGKGIGLVALRTIERGDRIMSNTASTMVDYGAFDALTVDQVRMLQTDAVDGLPPRHRAAVMNLSTHVEMEMTHQTKVSRLMSTNAFDIDDHDSEGDAFCAIFPEISRMNHDCRPNADYYYDPHTLTQHVHAVRRINIGEEITVSYIDPLQSQAARVARLNRTWGFPCGCSLCQQVEHVARESDNRLKQIMELREEFHDYTTASRATPQMGELIVSLYDQERLDLLKYEAHTYAAIEWNGVGEPWLATKHARLAVEHGLTSVGPGDNDVAEMQALVKDPFKHWSWMLRTSKRMSWGKTKGDKTT</sequence>
<reference evidence="5" key="1">
    <citation type="submission" date="2010-07" db="EMBL/GenBank/DDBJ databases">
        <title>The genome sequence of Gaeumannomyces graminis var. tritici strain R3-111a-1.</title>
        <authorList>
            <consortium name="The Broad Institute Genome Sequencing Platform"/>
            <person name="Ma L.-J."/>
            <person name="Dead R."/>
            <person name="Young S."/>
            <person name="Zeng Q."/>
            <person name="Koehrsen M."/>
            <person name="Alvarado L."/>
            <person name="Berlin A."/>
            <person name="Chapman S.B."/>
            <person name="Chen Z."/>
            <person name="Freedman E."/>
            <person name="Gellesch M."/>
            <person name="Goldberg J."/>
            <person name="Griggs A."/>
            <person name="Gujja S."/>
            <person name="Heilman E.R."/>
            <person name="Heiman D."/>
            <person name="Hepburn T."/>
            <person name="Howarth C."/>
            <person name="Jen D."/>
            <person name="Larson L."/>
            <person name="Mehta T."/>
            <person name="Neiman D."/>
            <person name="Pearson M."/>
            <person name="Roberts A."/>
            <person name="Saif S."/>
            <person name="Shea T."/>
            <person name="Shenoy N."/>
            <person name="Sisk P."/>
            <person name="Stolte C."/>
            <person name="Sykes S."/>
            <person name="Walk T."/>
            <person name="White J."/>
            <person name="Yandava C."/>
            <person name="Haas B."/>
            <person name="Nusbaum C."/>
            <person name="Birren B."/>
        </authorList>
    </citation>
    <scope>NUCLEOTIDE SEQUENCE [LARGE SCALE GENOMIC DNA]</scope>
    <source>
        <strain evidence="5">R3-111a-1</strain>
    </source>
</reference>
<dbReference type="PANTHER" id="PTHR47332">
    <property type="entry name" value="SET DOMAIN-CONTAINING PROTEIN 5"/>
    <property type="match status" value="1"/>
</dbReference>
<dbReference type="InterPro" id="IPR053185">
    <property type="entry name" value="SET_domain_protein"/>
</dbReference>
<dbReference type="SMART" id="SM00317">
    <property type="entry name" value="SET"/>
    <property type="match status" value="1"/>
</dbReference>
<keyword evidence="5" id="KW-1185">Reference proteome</keyword>
<dbReference type="Gene3D" id="2.170.270.10">
    <property type="entry name" value="SET domain"/>
    <property type="match status" value="1"/>
</dbReference>
<dbReference type="InterPro" id="IPR046341">
    <property type="entry name" value="SET_dom_sf"/>
</dbReference>
<reference evidence="4" key="4">
    <citation type="journal article" date="2015" name="G3 (Bethesda)">
        <title>Genome sequences of three phytopathogenic species of the Magnaporthaceae family of fungi.</title>
        <authorList>
            <person name="Okagaki L.H."/>
            <person name="Nunes C.C."/>
            <person name="Sailsbery J."/>
            <person name="Clay B."/>
            <person name="Brown D."/>
            <person name="John T."/>
            <person name="Oh Y."/>
            <person name="Young N."/>
            <person name="Fitzgerald M."/>
            <person name="Haas B.J."/>
            <person name="Zeng Q."/>
            <person name="Young S."/>
            <person name="Adiconis X."/>
            <person name="Fan L."/>
            <person name="Levin J.Z."/>
            <person name="Mitchell T.K."/>
            <person name="Okubara P.A."/>
            <person name="Farman M.L."/>
            <person name="Kohn L.M."/>
            <person name="Birren B."/>
            <person name="Ma L.-J."/>
            <person name="Dean R.A."/>
        </authorList>
    </citation>
    <scope>NUCLEOTIDE SEQUENCE</scope>
    <source>
        <strain evidence="4">R3-111a-1</strain>
    </source>
</reference>
<dbReference type="EnsemblFungi" id="EJT81972">
    <property type="protein sequence ID" value="EJT81972"/>
    <property type="gene ID" value="GGTG_01946"/>
</dbReference>
<reference evidence="3" key="2">
    <citation type="submission" date="2010-07" db="EMBL/GenBank/DDBJ databases">
        <authorList>
            <consortium name="The Broad Institute Genome Sequencing Platform"/>
            <consortium name="Broad Institute Genome Sequencing Center for Infectious Disease"/>
            <person name="Ma L.-J."/>
            <person name="Dead R."/>
            <person name="Young S."/>
            <person name="Zeng Q."/>
            <person name="Koehrsen M."/>
            <person name="Alvarado L."/>
            <person name="Berlin A."/>
            <person name="Chapman S.B."/>
            <person name="Chen Z."/>
            <person name="Freedman E."/>
            <person name="Gellesch M."/>
            <person name="Goldberg J."/>
            <person name="Griggs A."/>
            <person name="Gujja S."/>
            <person name="Heilman E.R."/>
            <person name="Heiman D."/>
            <person name="Hepburn T."/>
            <person name="Howarth C."/>
            <person name="Jen D."/>
            <person name="Larson L."/>
            <person name="Mehta T."/>
            <person name="Neiman D."/>
            <person name="Pearson M."/>
            <person name="Roberts A."/>
            <person name="Saif S."/>
            <person name="Shea T."/>
            <person name="Shenoy N."/>
            <person name="Sisk P."/>
            <person name="Stolte C."/>
            <person name="Sykes S."/>
            <person name="Walk T."/>
            <person name="White J."/>
            <person name="Yandava C."/>
            <person name="Haas B."/>
            <person name="Nusbaum C."/>
            <person name="Birren B."/>
        </authorList>
    </citation>
    <scope>NUCLEOTIDE SEQUENCE</scope>
    <source>
        <strain evidence="3">R3-111a-1</strain>
    </source>
</reference>
<evidence type="ECO:0000313" key="4">
    <source>
        <dbReference type="EnsemblFungi" id="EJT81972"/>
    </source>
</evidence>
<feature type="signal peptide" evidence="1">
    <location>
        <begin position="1"/>
        <end position="16"/>
    </location>
</feature>
<accession>J3NL05</accession>
<dbReference type="AlphaFoldDB" id="J3NL05"/>
<dbReference type="Pfam" id="PF00856">
    <property type="entry name" value="SET"/>
    <property type="match status" value="1"/>
</dbReference>
<protein>
    <recommendedName>
        <fullName evidence="2">SET domain-containing protein</fullName>
    </recommendedName>
</protein>
<dbReference type="VEuPathDB" id="FungiDB:GGTG_01946"/>
<feature type="domain" description="SET" evidence="2">
    <location>
        <begin position="134"/>
        <end position="287"/>
    </location>
</feature>
<dbReference type="GeneID" id="20342404"/>
<gene>
    <name evidence="4" type="primary">20342404</name>
    <name evidence="3" type="ORF">GGTG_01946</name>
</gene>
<dbReference type="SUPFAM" id="SSF82199">
    <property type="entry name" value="SET domain"/>
    <property type="match status" value="1"/>
</dbReference>
<organism evidence="3">
    <name type="scientific">Gaeumannomyces tritici (strain R3-111a-1)</name>
    <name type="common">Wheat and barley take-all root rot fungus</name>
    <name type="synonym">Gaeumannomyces graminis var. tritici</name>
    <dbReference type="NCBI Taxonomy" id="644352"/>
    <lineage>
        <taxon>Eukaryota</taxon>
        <taxon>Fungi</taxon>
        <taxon>Dikarya</taxon>
        <taxon>Ascomycota</taxon>
        <taxon>Pezizomycotina</taxon>
        <taxon>Sordariomycetes</taxon>
        <taxon>Sordariomycetidae</taxon>
        <taxon>Magnaporthales</taxon>
        <taxon>Magnaporthaceae</taxon>
        <taxon>Gaeumannomyces</taxon>
    </lineage>
</organism>
<keyword evidence="1" id="KW-0732">Signal</keyword>
<dbReference type="OrthoDB" id="265717at2759"/>
<dbReference type="InterPro" id="IPR001214">
    <property type="entry name" value="SET_dom"/>
</dbReference>
<name>J3NL05_GAET3</name>
<evidence type="ECO:0000259" key="2">
    <source>
        <dbReference type="PROSITE" id="PS50280"/>
    </source>
</evidence>
<dbReference type="eggNOG" id="KOG2084">
    <property type="taxonomic scope" value="Eukaryota"/>
</dbReference>
<evidence type="ECO:0000313" key="3">
    <source>
        <dbReference type="EMBL" id="EJT81972.1"/>
    </source>
</evidence>
<reference evidence="4" key="5">
    <citation type="submission" date="2018-04" db="UniProtKB">
        <authorList>
            <consortium name="EnsemblFungi"/>
        </authorList>
    </citation>
    <scope>IDENTIFICATION</scope>
    <source>
        <strain evidence="4">R3-111a-1</strain>
    </source>
</reference>
<dbReference type="PROSITE" id="PS50280">
    <property type="entry name" value="SET"/>
    <property type="match status" value="1"/>
</dbReference>
<dbReference type="CDD" id="cd20071">
    <property type="entry name" value="SET_SMYD"/>
    <property type="match status" value="1"/>
</dbReference>
<evidence type="ECO:0000256" key="1">
    <source>
        <dbReference type="SAM" id="SignalP"/>
    </source>
</evidence>
<reference evidence="3" key="3">
    <citation type="submission" date="2010-09" db="EMBL/GenBank/DDBJ databases">
        <title>Annotation of Gaeumannomyces graminis var. tritici R3-111a-1.</title>
        <authorList>
            <consortium name="The Broad Institute Genome Sequencing Platform"/>
            <person name="Ma L.-J."/>
            <person name="Dead R."/>
            <person name="Young S.K."/>
            <person name="Zeng Q."/>
            <person name="Gargeya S."/>
            <person name="Fitzgerald M."/>
            <person name="Haas B."/>
            <person name="Abouelleil A."/>
            <person name="Alvarado L."/>
            <person name="Arachchi H.M."/>
            <person name="Berlin A."/>
            <person name="Brown A."/>
            <person name="Chapman S.B."/>
            <person name="Chen Z."/>
            <person name="Dunbar C."/>
            <person name="Freedman E."/>
            <person name="Gearin G."/>
            <person name="Gellesch M."/>
            <person name="Goldberg J."/>
            <person name="Griggs A."/>
            <person name="Gujja S."/>
            <person name="Heiman D."/>
            <person name="Howarth C."/>
            <person name="Larson L."/>
            <person name="Lui A."/>
            <person name="MacDonald P.J.P."/>
            <person name="Mehta T."/>
            <person name="Montmayeur A."/>
            <person name="Murphy C."/>
            <person name="Neiman D."/>
            <person name="Pearson M."/>
            <person name="Priest M."/>
            <person name="Roberts A."/>
            <person name="Saif S."/>
            <person name="Shea T."/>
            <person name="Shenoy N."/>
            <person name="Sisk P."/>
            <person name="Stolte C."/>
            <person name="Sykes S."/>
            <person name="Yandava C."/>
            <person name="Wortman J."/>
            <person name="Nusbaum C."/>
            <person name="Birren B."/>
        </authorList>
    </citation>
    <scope>NUCLEOTIDE SEQUENCE</scope>
    <source>
        <strain evidence="3">R3-111a-1</strain>
    </source>
</reference>
<dbReference type="PANTHER" id="PTHR47332:SF6">
    <property type="entry name" value="SET DOMAIN-CONTAINING PROTEIN"/>
    <property type="match status" value="1"/>
</dbReference>
<proteinExistence type="predicted"/>
<dbReference type="EMBL" id="GL385395">
    <property type="protein sequence ID" value="EJT81972.1"/>
    <property type="molecule type" value="Genomic_DNA"/>
</dbReference>